<comment type="similarity">
    <text evidence="1">Belongs to the Gfo/Idh/MocA family.</text>
</comment>
<dbReference type="Gene3D" id="3.40.50.720">
    <property type="entry name" value="NAD(P)-binding Rossmann-like Domain"/>
    <property type="match status" value="1"/>
</dbReference>
<evidence type="ECO:0000313" key="5">
    <source>
        <dbReference type="EMBL" id="DAF45315.1"/>
    </source>
</evidence>
<dbReference type="PANTHER" id="PTHR22604:SF105">
    <property type="entry name" value="TRANS-1,2-DIHYDROBENZENE-1,2-DIOL DEHYDROGENASE"/>
    <property type="match status" value="1"/>
</dbReference>
<dbReference type="InterPro" id="IPR050984">
    <property type="entry name" value="Gfo/Idh/MocA_domain"/>
</dbReference>
<dbReference type="PANTHER" id="PTHR22604">
    <property type="entry name" value="OXIDOREDUCTASES"/>
    <property type="match status" value="1"/>
</dbReference>
<dbReference type="InterPro" id="IPR055170">
    <property type="entry name" value="GFO_IDH_MocA-like_dom"/>
</dbReference>
<accession>A0A8S5S3C0</accession>
<organism evidence="5">
    <name type="scientific">Siphoviridae sp. ctBLh2</name>
    <dbReference type="NCBI Taxonomy" id="2827803"/>
    <lineage>
        <taxon>Viruses</taxon>
        <taxon>Duplodnaviria</taxon>
        <taxon>Heunggongvirae</taxon>
        <taxon>Uroviricota</taxon>
        <taxon>Caudoviricetes</taxon>
    </lineage>
</organism>
<dbReference type="Pfam" id="PF01408">
    <property type="entry name" value="GFO_IDH_MocA"/>
    <property type="match status" value="1"/>
</dbReference>
<evidence type="ECO:0000256" key="1">
    <source>
        <dbReference type="ARBA" id="ARBA00010928"/>
    </source>
</evidence>
<feature type="domain" description="Gfo/Idh/MocA-like oxidoreductase N-terminal" evidence="3">
    <location>
        <begin position="66"/>
        <end position="180"/>
    </location>
</feature>
<dbReference type="GO" id="GO:0000166">
    <property type="term" value="F:nucleotide binding"/>
    <property type="evidence" value="ECO:0007669"/>
    <property type="project" value="InterPro"/>
</dbReference>
<dbReference type="InterPro" id="IPR000683">
    <property type="entry name" value="Gfo/Idh/MocA-like_OxRdtase_N"/>
</dbReference>
<dbReference type="SUPFAM" id="SSF51735">
    <property type="entry name" value="NAD(P)-binding Rossmann-fold domains"/>
    <property type="match status" value="1"/>
</dbReference>
<reference evidence="5" key="1">
    <citation type="journal article" date="2021" name="Proc. Natl. Acad. Sci. U.S.A.">
        <title>A Catalog of Tens of Thousands of Viruses from Human Metagenomes Reveals Hidden Associations with Chronic Diseases.</title>
        <authorList>
            <person name="Tisza M.J."/>
            <person name="Buck C.B."/>
        </authorList>
    </citation>
    <scope>NUCLEOTIDE SEQUENCE</scope>
    <source>
        <strain evidence="5">CtBLh2</strain>
    </source>
</reference>
<name>A0A8S5S3C0_9CAUD</name>
<dbReference type="EMBL" id="BK032514">
    <property type="protein sequence ID" value="DAF45315.1"/>
    <property type="molecule type" value="Genomic_DNA"/>
</dbReference>
<keyword evidence="2" id="KW-0560">Oxidoreductase</keyword>
<evidence type="ECO:0000259" key="4">
    <source>
        <dbReference type="Pfam" id="PF22725"/>
    </source>
</evidence>
<sequence>MYPAPPLTSTHDFFMDRKDYVSHKDSEKYGIPHILRQGVGKSCRERCAVPFFSVFLSQNKHAMERFRVGILGAGHIAVKMARTLRGMEGVEPYAIASRDGAKAAAFAREHGFTRSYGSYGELAADPDVDLVYIATPHSHHYPQARMCLECGKPVLCEKAFTANAAEAEALIRLSERQGLFLGEAIWTRYMPFTATVAELVRSGAVGRARMLTANLGYAIADKERIVRPELCGGALLDLGVYPINFAFALFGTEVESVVSSCVKGPSGVDMQESITFRYGDGRMAVLSATACCATDRQGIVSGDGGYLVVDNINDSCTAEVYDTSHRLVARHVCPPKLTGFEYEVASAVEAIRAGRCEPREMPHAETLRVMRLLDSLRAAWGVRYPQDGLEHLSTLGL</sequence>
<dbReference type="GO" id="GO:0016491">
    <property type="term" value="F:oxidoreductase activity"/>
    <property type="evidence" value="ECO:0007669"/>
    <property type="project" value="UniProtKB-KW"/>
</dbReference>
<evidence type="ECO:0000256" key="2">
    <source>
        <dbReference type="ARBA" id="ARBA00023002"/>
    </source>
</evidence>
<protein>
    <submittedName>
        <fullName evidence="5">Putative dehydrogenase</fullName>
    </submittedName>
</protein>
<evidence type="ECO:0000259" key="3">
    <source>
        <dbReference type="Pfam" id="PF01408"/>
    </source>
</evidence>
<proteinExistence type="inferred from homology"/>
<dbReference type="SUPFAM" id="SSF55347">
    <property type="entry name" value="Glyceraldehyde-3-phosphate dehydrogenase-like, C-terminal domain"/>
    <property type="match status" value="1"/>
</dbReference>
<dbReference type="Pfam" id="PF22725">
    <property type="entry name" value="GFO_IDH_MocA_C3"/>
    <property type="match status" value="1"/>
</dbReference>
<dbReference type="Gene3D" id="3.30.360.10">
    <property type="entry name" value="Dihydrodipicolinate Reductase, domain 2"/>
    <property type="match status" value="1"/>
</dbReference>
<feature type="domain" description="GFO/IDH/MocA-like oxidoreductase" evidence="4">
    <location>
        <begin position="194"/>
        <end position="307"/>
    </location>
</feature>
<dbReference type="InterPro" id="IPR036291">
    <property type="entry name" value="NAD(P)-bd_dom_sf"/>
</dbReference>